<dbReference type="Pfam" id="PF01472">
    <property type="entry name" value="PUA"/>
    <property type="match status" value="1"/>
</dbReference>
<dbReference type="InterPro" id="IPR016437">
    <property type="entry name" value="MCT-1/Tma20"/>
</dbReference>
<proteinExistence type="predicted"/>
<dbReference type="NCBIfam" id="NF011153">
    <property type="entry name" value="PRK14560.1-4"/>
    <property type="match status" value="1"/>
</dbReference>
<dbReference type="NCBIfam" id="TIGR03684">
    <property type="entry name" value="arCOG00985"/>
    <property type="match status" value="1"/>
</dbReference>
<dbReference type="AlphaFoldDB" id="A0A7G9YGY1"/>
<dbReference type="PANTHER" id="PTHR22798">
    <property type="entry name" value="MCT-1 PROTEIN"/>
    <property type="match status" value="1"/>
</dbReference>
<sequence>MILASVYLSCTTEMKIMELHIKSRHHIRSNNAKKILKELEKVFDLSDIAAALKGKRFELIKTRLYDIILVDGAPLIFILDGKPFLTVKGALEIAPEQRTVVVDAGATKFVVNGADVMRPGIARADTTIAAGDLVIVVEELHGKAIAIGRAIVPGDEMVGESGKAVKSVHYVGDALWDVM</sequence>
<protein>
    <recommendedName>
        <fullName evidence="1">PUA domain-containing protein</fullName>
    </recommendedName>
</protein>
<dbReference type="PIRSF" id="PIRSF005067">
    <property type="entry name" value="Tma_RNA-bind_prd"/>
    <property type="match status" value="1"/>
</dbReference>
<evidence type="ECO:0000313" key="2">
    <source>
        <dbReference type="EMBL" id="QNO47265.1"/>
    </source>
</evidence>
<dbReference type="GO" id="GO:0003723">
    <property type="term" value="F:RNA binding"/>
    <property type="evidence" value="ECO:0007669"/>
    <property type="project" value="InterPro"/>
</dbReference>
<name>A0A7G9YGY1_9EURY</name>
<dbReference type="SUPFAM" id="SSF88697">
    <property type="entry name" value="PUA domain-like"/>
    <property type="match status" value="1"/>
</dbReference>
<dbReference type="InterPro" id="IPR036974">
    <property type="entry name" value="PUA_sf"/>
</dbReference>
<evidence type="ECO:0000259" key="1">
    <source>
        <dbReference type="SMART" id="SM00359"/>
    </source>
</evidence>
<dbReference type="InterPro" id="IPR015947">
    <property type="entry name" value="PUA-like_sf"/>
</dbReference>
<dbReference type="InterPro" id="IPR004521">
    <property type="entry name" value="Uncharacterised_CHP00451"/>
</dbReference>
<dbReference type="SMART" id="SM00359">
    <property type="entry name" value="PUA"/>
    <property type="match status" value="1"/>
</dbReference>
<dbReference type="PROSITE" id="PS50890">
    <property type="entry name" value="PUA"/>
    <property type="match status" value="1"/>
</dbReference>
<dbReference type="Gene3D" id="2.30.130.10">
    <property type="entry name" value="PUA domain"/>
    <property type="match status" value="1"/>
</dbReference>
<dbReference type="GO" id="GO:0001731">
    <property type="term" value="P:formation of translation preinitiation complex"/>
    <property type="evidence" value="ECO:0007669"/>
    <property type="project" value="TreeGrafter"/>
</dbReference>
<dbReference type="EMBL" id="MT631253">
    <property type="protein sequence ID" value="QNO47265.1"/>
    <property type="molecule type" value="Genomic_DNA"/>
</dbReference>
<gene>
    <name evidence="2" type="ORF">BDMKHGCF_00008</name>
    <name evidence="3" type="ORF">FMEMAFBA_00019</name>
</gene>
<dbReference type="Gene3D" id="3.10.450.120">
    <property type="entry name" value="Pre-PUA domain, domain 1"/>
    <property type="match status" value="1"/>
</dbReference>
<feature type="domain" description="PUA" evidence="1">
    <location>
        <begin position="98"/>
        <end position="172"/>
    </location>
</feature>
<dbReference type="EMBL" id="MT631274">
    <property type="protein sequence ID" value="QNO47761.1"/>
    <property type="molecule type" value="Genomic_DNA"/>
</dbReference>
<dbReference type="PANTHER" id="PTHR22798:SF0">
    <property type="entry name" value="MALIGNANT T-CELL-AMPLIFIED SEQUENCE 1"/>
    <property type="match status" value="1"/>
</dbReference>
<dbReference type="InterPro" id="IPR002478">
    <property type="entry name" value="PUA"/>
</dbReference>
<dbReference type="CDD" id="cd21154">
    <property type="entry name" value="PUA_MJ1432-like"/>
    <property type="match status" value="1"/>
</dbReference>
<reference evidence="2" key="1">
    <citation type="submission" date="2020-06" db="EMBL/GenBank/DDBJ databases">
        <title>Unique genomic features of the anaerobic methanotrophic archaea.</title>
        <authorList>
            <person name="Chadwick G.L."/>
            <person name="Skennerton C.T."/>
            <person name="Laso-Perez R."/>
            <person name="Leu A.O."/>
            <person name="Speth D.R."/>
            <person name="Yu H."/>
            <person name="Morgan-Lang C."/>
            <person name="Hatzenpichler R."/>
            <person name="Goudeau D."/>
            <person name="Malmstrom R."/>
            <person name="Brazelton W.J."/>
            <person name="Woyke T."/>
            <person name="Hallam S.J."/>
            <person name="Tyson G.W."/>
            <person name="Wegener G."/>
            <person name="Boetius A."/>
            <person name="Orphan V."/>
        </authorList>
    </citation>
    <scope>NUCLEOTIDE SEQUENCE</scope>
</reference>
<organism evidence="2">
    <name type="scientific">Candidatus Methanogaster sp. ANME-2c ERB4</name>
    <dbReference type="NCBI Taxonomy" id="2759911"/>
    <lineage>
        <taxon>Archaea</taxon>
        <taxon>Methanobacteriati</taxon>
        <taxon>Methanobacteriota</taxon>
        <taxon>Stenosarchaea group</taxon>
        <taxon>Methanomicrobia</taxon>
        <taxon>Methanosarcinales</taxon>
        <taxon>ANME-2 cluster</taxon>
        <taxon>Candidatus Methanogasteraceae</taxon>
        <taxon>Candidatus Methanogaster</taxon>
    </lineage>
</organism>
<evidence type="ECO:0000313" key="3">
    <source>
        <dbReference type="EMBL" id="QNO47761.1"/>
    </source>
</evidence>
<dbReference type="InterPro" id="IPR022430">
    <property type="entry name" value="CHP03684"/>
</dbReference>
<accession>A0A7G9YGY1</accession>
<dbReference type="NCBIfam" id="TIGR00451">
    <property type="entry name" value="unchar_dom_2"/>
    <property type="match status" value="1"/>
</dbReference>